<keyword evidence="3" id="KW-1133">Transmembrane helix</keyword>
<dbReference type="PANTHER" id="PTHR15371:SF0">
    <property type="entry name" value="SD19278P"/>
    <property type="match status" value="1"/>
</dbReference>
<evidence type="ECO:0000256" key="5">
    <source>
        <dbReference type="SAM" id="MobiDB-lite"/>
    </source>
</evidence>
<dbReference type="InterPro" id="IPR045238">
    <property type="entry name" value="Tim23-like"/>
</dbReference>
<evidence type="ECO:0000313" key="6">
    <source>
        <dbReference type="EMBL" id="KAK6950086.1"/>
    </source>
</evidence>
<dbReference type="AlphaFoldDB" id="A0AAX6MCE0"/>
<dbReference type="GO" id="GO:0008320">
    <property type="term" value="F:protein transmembrane transporter activity"/>
    <property type="evidence" value="ECO:0007669"/>
    <property type="project" value="TreeGrafter"/>
</dbReference>
<protein>
    <submittedName>
        <fullName evidence="6">Uncharacterized protein</fullName>
    </submittedName>
</protein>
<keyword evidence="4" id="KW-0472">Membrane</keyword>
<keyword evidence="7" id="KW-1185">Reference proteome</keyword>
<evidence type="ECO:0000256" key="2">
    <source>
        <dbReference type="ARBA" id="ARBA00022692"/>
    </source>
</evidence>
<dbReference type="GO" id="GO:0005744">
    <property type="term" value="C:TIM23 mitochondrial import inner membrane translocase complex"/>
    <property type="evidence" value="ECO:0007669"/>
    <property type="project" value="TreeGrafter"/>
</dbReference>
<comment type="subcellular location">
    <subcellularLocation>
        <location evidence="1">Membrane</location>
        <topology evidence="1">Multi-pass membrane protein</topology>
    </subcellularLocation>
</comment>
<keyword evidence="2" id="KW-0812">Transmembrane</keyword>
<evidence type="ECO:0000313" key="7">
    <source>
        <dbReference type="Proteomes" id="UP001369815"/>
    </source>
</evidence>
<comment type="caution">
    <text evidence="6">The sequence shown here is derived from an EMBL/GenBank/DDBJ whole genome shotgun (WGS) entry which is preliminary data.</text>
</comment>
<accession>A0AAX6MCE0</accession>
<dbReference type="EMBL" id="JBANMG010000008">
    <property type="protein sequence ID" value="KAK6950086.1"/>
    <property type="molecule type" value="Genomic_DNA"/>
</dbReference>
<reference evidence="6 7" key="1">
    <citation type="journal article" date="2024" name="Front Chem Biol">
        <title>Unveiling the potential of Daldinia eschscholtzii MFLUCC 19-0629 through bioactivity and bioinformatics studies for enhanced sustainable agriculture production.</title>
        <authorList>
            <person name="Brooks S."/>
            <person name="Weaver J.A."/>
            <person name="Klomchit A."/>
            <person name="Alharthi S.A."/>
            <person name="Onlamun T."/>
            <person name="Nurani R."/>
            <person name="Vong T.K."/>
            <person name="Alberti F."/>
            <person name="Greco C."/>
        </authorList>
    </citation>
    <scope>NUCLEOTIDE SEQUENCE [LARGE SCALE GENOMIC DNA]</scope>
    <source>
        <strain evidence="6">MFLUCC 19-0629</strain>
    </source>
</reference>
<dbReference type="GO" id="GO:0030150">
    <property type="term" value="P:protein import into mitochondrial matrix"/>
    <property type="evidence" value="ECO:0007669"/>
    <property type="project" value="TreeGrafter"/>
</dbReference>
<feature type="compositionally biased region" description="Low complexity" evidence="5">
    <location>
        <begin position="12"/>
        <end position="29"/>
    </location>
</feature>
<gene>
    <name evidence="6" type="ORF">Daesc_008411</name>
</gene>
<sequence>MSIWDALTGRKSSSSQSSSPSSTSAPAPTENLTPAPFNPEDAQGVDSFLKSSAFADPSLLHPLAGLDKDSLEYLSLEDSALSDLPGAQSAIPSRGFSDDLCYGTGITYLTALSIGGAWGLQEGLRRSAGQPPKLRLNSVLNAVTRRGPFLGNSAGVVAITYNCFNSGIGYLRGKHDSANTIAAGTLSGMLFKSTRGLRPMLISGGIVGSIAGAWAITKKLGSEAKDVVMYDIEPENQALRRTISRFNWVNKEAAVKIKEELVDNCIRTWWSNGVDIDSLEEAFRLQFQFGETDLPSQDPSIALEQNKGYRLVTLNDGPSKDPEILEQRKKLGDSLQNNIPLSRAVSQVLEREIDQRGLLAFESESIFDVPAASTLNFHDKVHLLAKRTLLERKLKSSPKIQPRIQITPKCEPNIEPQVKMSMLRITAMETLHLESFFSPLSPDYCLECFHALLEEVAEPYIRAGISNRELLDHDLYGTSDDEETPLTEAERDRWDKSRELENKLSEEQRASWSYRLSDIPGTQAQKSTRLYTDWRCVDTKEQYEQMSSLIKESKLSAVLIRTWKIGEAKQVAQMNEANRKHSTQCSNTEGDCWMQTDQPVGQDEESGLQDYGEMVVDILSESKIRHRFSK</sequence>
<organism evidence="6 7">
    <name type="scientific">Daldinia eschscholtzii</name>
    <dbReference type="NCBI Taxonomy" id="292717"/>
    <lineage>
        <taxon>Eukaryota</taxon>
        <taxon>Fungi</taxon>
        <taxon>Dikarya</taxon>
        <taxon>Ascomycota</taxon>
        <taxon>Pezizomycotina</taxon>
        <taxon>Sordariomycetes</taxon>
        <taxon>Xylariomycetidae</taxon>
        <taxon>Xylariales</taxon>
        <taxon>Hypoxylaceae</taxon>
        <taxon>Daldinia</taxon>
    </lineage>
</organism>
<dbReference type="Pfam" id="PF02466">
    <property type="entry name" value="Tim17"/>
    <property type="match status" value="1"/>
</dbReference>
<evidence type="ECO:0000256" key="4">
    <source>
        <dbReference type="ARBA" id="ARBA00023136"/>
    </source>
</evidence>
<evidence type="ECO:0000256" key="1">
    <source>
        <dbReference type="ARBA" id="ARBA00004141"/>
    </source>
</evidence>
<dbReference type="Proteomes" id="UP001369815">
    <property type="component" value="Unassembled WGS sequence"/>
</dbReference>
<evidence type="ECO:0000256" key="3">
    <source>
        <dbReference type="ARBA" id="ARBA00022989"/>
    </source>
</evidence>
<feature type="region of interest" description="Disordered" evidence="5">
    <location>
        <begin position="1"/>
        <end position="42"/>
    </location>
</feature>
<proteinExistence type="predicted"/>
<name>A0AAX6MCE0_9PEZI</name>
<dbReference type="PANTHER" id="PTHR15371">
    <property type="entry name" value="TIM23"/>
    <property type="match status" value="1"/>
</dbReference>